<protein>
    <submittedName>
        <fullName evidence="4">Solute-binding transport protein (Periplasmic)</fullName>
    </submittedName>
</protein>
<dbReference type="GO" id="GO:0043190">
    <property type="term" value="C:ATP-binding cassette (ABC) transporter complex"/>
    <property type="evidence" value="ECO:0007669"/>
    <property type="project" value="InterPro"/>
</dbReference>
<evidence type="ECO:0000256" key="1">
    <source>
        <dbReference type="ARBA" id="ARBA00005695"/>
    </source>
</evidence>
<dbReference type="Gene3D" id="3.40.190.10">
    <property type="entry name" value="Periplasmic binding protein-like II"/>
    <property type="match status" value="1"/>
</dbReference>
<dbReference type="InterPro" id="IPR039424">
    <property type="entry name" value="SBP_5"/>
</dbReference>
<keyword evidence="2" id="KW-0732">Signal</keyword>
<dbReference type="PANTHER" id="PTHR30290">
    <property type="entry name" value="PERIPLASMIC BINDING COMPONENT OF ABC TRANSPORTER"/>
    <property type="match status" value="1"/>
</dbReference>
<dbReference type="Proteomes" id="UP000076825">
    <property type="component" value="Chromosome 1"/>
</dbReference>
<organism evidence="4 5">
    <name type="scientific">Bordetella trematum</name>
    <dbReference type="NCBI Taxonomy" id="123899"/>
    <lineage>
        <taxon>Bacteria</taxon>
        <taxon>Pseudomonadati</taxon>
        <taxon>Pseudomonadota</taxon>
        <taxon>Betaproteobacteria</taxon>
        <taxon>Burkholderiales</taxon>
        <taxon>Alcaligenaceae</taxon>
        <taxon>Bordetella</taxon>
    </lineage>
</organism>
<dbReference type="Pfam" id="PF00496">
    <property type="entry name" value="SBP_bac_5"/>
    <property type="match status" value="1"/>
</dbReference>
<dbReference type="KEGG" id="btrm:SAMEA390648703052"/>
<reference evidence="4 5" key="1">
    <citation type="submission" date="2016-04" db="EMBL/GenBank/DDBJ databases">
        <authorList>
            <consortium name="Pathogen Informatics"/>
        </authorList>
    </citation>
    <scope>NUCLEOTIDE SEQUENCE [LARGE SCALE GENOMIC DNA]</scope>
    <source>
        <strain evidence="4 5">H044680328</strain>
    </source>
</reference>
<dbReference type="GO" id="GO:0015833">
    <property type="term" value="P:peptide transport"/>
    <property type="evidence" value="ECO:0007669"/>
    <property type="project" value="TreeGrafter"/>
</dbReference>
<dbReference type="InterPro" id="IPR030678">
    <property type="entry name" value="Peptide/Ni-bd"/>
</dbReference>
<dbReference type="SUPFAM" id="SSF53850">
    <property type="entry name" value="Periplasmic binding protein-like II"/>
    <property type="match status" value="1"/>
</dbReference>
<proteinExistence type="inferred from homology"/>
<dbReference type="STRING" id="123899.SAMEA3906487_03052"/>
<comment type="similarity">
    <text evidence="1">Belongs to the bacterial solute-binding protein 5 family.</text>
</comment>
<dbReference type="GO" id="GO:1904680">
    <property type="term" value="F:peptide transmembrane transporter activity"/>
    <property type="evidence" value="ECO:0007669"/>
    <property type="project" value="TreeGrafter"/>
</dbReference>
<evidence type="ECO:0000313" key="5">
    <source>
        <dbReference type="Proteomes" id="UP000076825"/>
    </source>
</evidence>
<dbReference type="PIRSF" id="PIRSF002741">
    <property type="entry name" value="MppA"/>
    <property type="match status" value="1"/>
</dbReference>
<sequence length="556" mass="62479">MSRATPVPACVRAALAHAQRTALTARFLLEPALKLSRLLKLSSCALALSLALPATTAWAQTRGGTLSMIVQPEPPMLIPALNQQGPTQYITGKIYEGLLTYSFDLKPQPGLAKSWEVSPDGLTYTFHLQEGVKWHDGKPFTADDVVFTMTEMLPKTHALARVIFKQYLDRAEKIDEHTVSLHLKSPFPAFMLVFGPGFSPMMPRHLYAGTDYATNPANQKPVGTGPFKFKEWKRGEYVKLERNPDYWMEGKPYLDELIFNVIPDAASRAVAYERGSVDVLRGGDIDDVDVRRIRALPNTEYTTKGWEIFSPQAYLLFNMRKPPFDNVKVRRAVMAAINRKMVVDNIFFGQGKISTGPLVYTEMFYDKNTPPMPFDMKQARALIKESGVNPQDYTIRQLSLPYGSSWDRLGEYTKQSLEQLGFKVELEATDAGGWAARTGDWDFDLTMVYSYQYGDPALGVERLYTESNIVKGSPFANVQGYRNPEADKLWAQAAAESDPAKRQALYSQIQTMLTEDVANGFLMDMEFPTLYRSKVKNLVQTAIGVNETFADVYLEP</sequence>
<dbReference type="CDD" id="cd08517">
    <property type="entry name" value="PBP2_NikA_DppA_OppA_like_13"/>
    <property type="match status" value="1"/>
</dbReference>
<evidence type="ECO:0000313" key="4">
    <source>
        <dbReference type="EMBL" id="SAI72115.1"/>
    </source>
</evidence>
<evidence type="ECO:0000259" key="3">
    <source>
        <dbReference type="Pfam" id="PF00496"/>
    </source>
</evidence>
<dbReference type="eggNOG" id="COG0747">
    <property type="taxonomic scope" value="Bacteria"/>
</dbReference>
<gene>
    <name evidence="4" type="primary">hbpA_4</name>
    <name evidence="4" type="ORF">SAMEA3906487_03052</name>
</gene>
<dbReference type="PANTHER" id="PTHR30290:SF38">
    <property type="entry name" value="D,D-DIPEPTIDE-BINDING PERIPLASMIC PROTEIN DDPA-RELATED"/>
    <property type="match status" value="1"/>
</dbReference>
<dbReference type="GO" id="GO:0030288">
    <property type="term" value="C:outer membrane-bounded periplasmic space"/>
    <property type="evidence" value="ECO:0007669"/>
    <property type="project" value="UniProtKB-ARBA"/>
</dbReference>
<dbReference type="PATRIC" id="fig|123899.6.peg.3046"/>
<dbReference type="InterPro" id="IPR000914">
    <property type="entry name" value="SBP_5_dom"/>
</dbReference>
<accession>A0A157M2U9</accession>
<name>A0A157M2U9_9BORD</name>
<dbReference type="EMBL" id="LT546645">
    <property type="protein sequence ID" value="SAI72115.1"/>
    <property type="molecule type" value="Genomic_DNA"/>
</dbReference>
<keyword evidence="5" id="KW-1185">Reference proteome</keyword>
<feature type="domain" description="Solute-binding protein family 5" evidence="3">
    <location>
        <begin position="106"/>
        <end position="468"/>
    </location>
</feature>
<evidence type="ECO:0000256" key="2">
    <source>
        <dbReference type="ARBA" id="ARBA00022729"/>
    </source>
</evidence>
<dbReference type="Gene3D" id="3.10.105.10">
    <property type="entry name" value="Dipeptide-binding Protein, Domain 3"/>
    <property type="match status" value="1"/>
</dbReference>
<dbReference type="AlphaFoldDB" id="A0A157M2U9"/>